<name>A0ABX8JHG9_9BACT</name>
<keyword evidence="2" id="KW-1185">Reference proteome</keyword>
<evidence type="ECO:0000313" key="2">
    <source>
        <dbReference type="Proteomes" id="UP000683493"/>
    </source>
</evidence>
<reference evidence="1 2" key="1">
    <citation type="submission" date="2021-06" db="EMBL/GenBank/DDBJ databases">
        <title>Gemonas diversity in paddy soil.</title>
        <authorList>
            <person name="Liu G."/>
        </authorList>
    </citation>
    <scope>NUCLEOTIDE SEQUENCE [LARGE SCALE GENOMIC DNA]</scope>
    <source>
        <strain evidence="1 2">RG29</strain>
    </source>
</reference>
<dbReference type="EMBL" id="CP076724">
    <property type="protein sequence ID" value="QWV97198.1"/>
    <property type="molecule type" value="Genomic_DNA"/>
</dbReference>
<sequence length="100" mass="10905">MENGAFEITKLWESVALNLLQLCMRDFGDKDFGVLCLGDDVHLKVTGLSTDTEINVVGGGEYNDLGKQLVLACLQKLSAGDLVELHLKELNNEADVLKQA</sequence>
<dbReference type="Proteomes" id="UP000683493">
    <property type="component" value="Chromosome"/>
</dbReference>
<accession>A0ABX8JHG9</accession>
<evidence type="ECO:0000313" key="1">
    <source>
        <dbReference type="EMBL" id="QWV97198.1"/>
    </source>
</evidence>
<gene>
    <name evidence="1" type="ORF">KP005_17930</name>
</gene>
<proteinExistence type="predicted"/>
<protein>
    <submittedName>
        <fullName evidence="1">Uncharacterized protein</fullName>
    </submittedName>
</protein>
<organism evidence="1 2">
    <name type="scientific">Geomonas diazotrophica</name>
    <dbReference type="NCBI Taxonomy" id="2843197"/>
    <lineage>
        <taxon>Bacteria</taxon>
        <taxon>Pseudomonadati</taxon>
        <taxon>Thermodesulfobacteriota</taxon>
        <taxon>Desulfuromonadia</taxon>
        <taxon>Geobacterales</taxon>
        <taxon>Geobacteraceae</taxon>
        <taxon>Geomonas</taxon>
    </lineage>
</organism>